<dbReference type="Proteomes" id="UP000234839">
    <property type="component" value="Unassembled WGS sequence"/>
</dbReference>
<comment type="caution">
    <text evidence="1">The sequence shown here is derived from an EMBL/GenBank/DDBJ whole genome shotgun (WGS) entry which is preliminary data.</text>
</comment>
<keyword evidence="3" id="KW-1185">Reference proteome</keyword>
<evidence type="ECO:0000313" key="1">
    <source>
        <dbReference type="EMBL" id="PLV15794.1"/>
    </source>
</evidence>
<gene>
    <name evidence="1" type="ORF">CXG49_21685</name>
    <name evidence="2" type="ORF">CXG53_22560</name>
</gene>
<dbReference type="EMBL" id="PJCQ01000025">
    <property type="protein sequence ID" value="PLV15794.1"/>
    <property type="molecule type" value="Genomic_DNA"/>
</dbReference>
<name>A0AAX0VQR1_9PSED</name>
<protein>
    <submittedName>
        <fullName evidence="1">PD-(D/E)XK motif protein</fullName>
    </submittedName>
</protein>
<sequence>MSTRFFQTWGVFLRIRIVPMTDLLKEIQEGFANLDQSGRMLLIKALPAECPAWIFRENDRFGVAVECSESLEISEGFAGARLRTVGRIVAGKHRYFLRLESSMEWLRNEFGLICAHMVSVSPGRDARLQLLAAPLVWWERWRHLLGNALIDKHGYDVLAELLALETLVIRGSHFEWSGPFGGVVDIKTPTTDYEIKSTISRYGAVINISGQFQLAASSGKPLELVHFRFEPVDDGLSIDLVCDRLVALGVDVAMLEGGLQRLGLEAGCSARKEEYNLLEARSYTVDENFPRITPASFKGGVMPVGVVQLEYGVDLSGLRSQRF</sequence>
<accession>A0AAX0VQR1</accession>
<dbReference type="Proteomes" id="UP000234878">
    <property type="component" value="Unassembled WGS sequence"/>
</dbReference>
<evidence type="ECO:0000313" key="3">
    <source>
        <dbReference type="Proteomes" id="UP000234839"/>
    </source>
</evidence>
<dbReference type="Pfam" id="PF14390">
    <property type="entry name" value="DUF4420"/>
    <property type="match status" value="1"/>
</dbReference>
<dbReference type="InterPro" id="IPR025534">
    <property type="entry name" value="DUF4420"/>
</dbReference>
<dbReference type="AlphaFoldDB" id="A0AAX0VQR1"/>
<organism evidence="1 4">
    <name type="scientific">Pseudomonas guariconensis</name>
    <dbReference type="NCBI Taxonomy" id="1288410"/>
    <lineage>
        <taxon>Bacteria</taxon>
        <taxon>Pseudomonadati</taxon>
        <taxon>Pseudomonadota</taxon>
        <taxon>Gammaproteobacteria</taxon>
        <taxon>Pseudomonadales</taxon>
        <taxon>Pseudomonadaceae</taxon>
        <taxon>Pseudomonas</taxon>
    </lineage>
</organism>
<evidence type="ECO:0000313" key="2">
    <source>
        <dbReference type="EMBL" id="PLV21844.1"/>
    </source>
</evidence>
<dbReference type="EMBL" id="PJCP01000024">
    <property type="protein sequence ID" value="PLV21844.1"/>
    <property type="molecule type" value="Genomic_DNA"/>
</dbReference>
<evidence type="ECO:0000313" key="4">
    <source>
        <dbReference type="Proteomes" id="UP000234878"/>
    </source>
</evidence>
<reference evidence="3 4" key="1">
    <citation type="submission" date="2017-12" db="EMBL/GenBank/DDBJ databases">
        <title>Detection of the carbapenemase gene blaVIM-5 in members of the Pseudomonas putida group isolated from polluted Nigerian wetlands.</title>
        <authorList>
            <person name="Adelowo O."/>
            <person name="Vollmers J."/>
            <person name="Maeusezahl I."/>
            <person name="Kaster A.-K."/>
            <person name="Mueller J.A."/>
        </authorList>
    </citation>
    <scope>NUCLEOTIDE SEQUENCE [LARGE SCALE GENOMIC DNA]</scope>
    <source>
        <strain evidence="2 3">MR119</strain>
        <strain evidence="1 4">MR144</strain>
    </source>
</reference>
<proteinExistence type="predicted"/>